<gene>
    <name evidence="3" type="ORF">G7K_2910-t1</name>
</gene>
<reference evidence="3 4" key="1">
    <citation type="journal article" date="2011" name="J. Gen. Appl. Microbiol.">
        <title>Draft genome sequencing of the enigmatic yeast Saitoella complicata.</title>
        <authorList>
            <person name="Nishida H."/>
            <person name="Hamamoto M."/>
            <person name="Sugiyama J."/>
        </authorList>
    </citation>
    <scope>NUCLEOTIDE SEQUENCE [LARGE SCALE GENOMIC DNA]</scope>
    <source>
        <strain evidence="3 4">NRRL Y-17804</strain>
    </source>
</reference>
<evidence type="ECO:0000313" key="4">
    <source>
        <dbReference type="Proteomes" id="UP000033140"/>
    </source>
</evidence>
<dbReference type="InterPro" id="IPR000994">
    <property type="entry name" value="Pept_M24"/>
</dbReference>
<dbReference type="InterPro" id="IPR004545">
    <property type="entry name" value="PA2G4"/>
</dbReference>
<dbReference type="Pfam" id="PF00557">
    <property type="entry name" value="Peptidase_M24"/>
    <property type="match status" value="1"/>
</dbReference>
<proteinExistence type="inferred from homology"/>
<dbReference type="FunFam" id="1.10.10.10:FF:000029">
    <property type="entry name" value="Proliferation-associated 2G4, a"/>
    <property type="match status" value="1"/>
</dbReference>
<dbReference type="NCBIfam" id="TIGR00495">
    <property type="entry name" value="crvDNA_42K"/>
    <property type="match status" value="1"/>
</dbReference>
<evidence type="ECO:0000256" key="1">
    <source>
        <dbReference type="ARBA" id="ARBA00007319"/>
    </source>
</evidence>
<dbReference type="InterPro" id="IPR036388">
    <property type="entry name" value="WH-like_DNA-bd_sf"/>
</dbReference>
<dbReference type="InterPro" id="IPR036390">
    <property type="entry name" value="WH_DNA-bd_sf"/>
</dbReference>
<dbReference type="InterPro" id="IPR036005">
    <property type="entry name" value="Creatinase/aminopeptidase-like"/>
</dbReference>
<dbReference type="PANTHER" id="PTHR10804">
    <property type="entry name" value="PROTEASE FAMILY M24 METHIONYL AMINOPEPTIDASE, AMINOPEPTIDASE P"/>
    <property type="match status" value="1"/>
</dbReference>
<comment type="similarity">
    <text evidence="1">Belongs to the peptidase M24 family.</text>
</comment>
<dbReference type="RefSeq" id="XP_019024673.1">
    <property type="nucleotide sequence ID" value="XM_019170364.1"/>
</dbReference>
<evidence type="ECO:0000259" key="2">
    <source>
        <dbReference type="Pfam" id="PF00557"/>
    </source>
</evidence>
<dbReference type="CDD" id="cd01089">
    <property type="entry name" value="PA2G4-like"/>
    <property type="match status" value="1"/>
</dbReference>
<dbReference type="PANTHER" id="PTHR10804:SF11">
    <property type="entry name" value="PROLIFERATION-ASSOCIATED PROTEIN 2G4"/>
    <property type="match status" value="1"/>
</dbReference>
<dbReference type="AlphaFoldDB" id="A0A0E9NH55"/>
<reference evidence="3 4" key="2">
    <citation type="journal article" date="2014" name="J. Gen. Appl. Microbiol.">
        <title>The early diverging ascomycetous budding yeast Saitoella complicata has three histone deacetylases belonging to the Clr6, Hos2, and Rpd3 lineages.</title>
        <authorList>
            <person name="Nishida H."/>
            <person name="Matsumoto T."/>
            <person name="Kondo S."/>
            <person name="Hamamoto M."/>
            <person name="Yoshikawa H."/>
        </authorList>
    </citation>
    <scope>NUCLEOTIDE SEQUENCE [LARGE SCALE GENOMIC DNA]</scope>
    <source>
        <strain evidence="3 4">NRRL Y-17804</strain>
    </source>
</reference>
<dbReference type="EMBL" id="BACD03000017">
    <property type="protein sequence ID" value="GAO48740.1"/>
    <property type="molecule type" value="Genomic_DNA"/>
</dbReference>
<reference evidence="3 4" key="3">
    <citation type="journal article" date="2015" name="Genome Announc.">
        <title>Draft Genome Sequence of the Archiascomycetous Yeast Saitoella complicata.</title>
        <authorList>
            <person name="Yamauchi K."/>
            <person name="Kondo S."/>
            <person name="Hamamoto M."/>
            <person name="Takahashi Y."/>
            <person name="Ogura Y."/>
            <person name="Hayashi T."/>
            <person name="Nishida H."/>
        </authorList>
    </citation>
    <scope>NUCLEOTIDE SEQUENCE [LARGE SCALE GENOMIC DNA]</scope>
    <source>
        <strain evidence="3 4">NRRL Y-17804</strain>
    </source>
</reference>
<dbReference type="OMA" id="SRMFYSE"/>
<name>A0A0E9NH55_SAICN</name>
<dbReference type="Gene3D" id="1.10.10.10">
    <property type="entry name" value="Winged helix-like DNA-binding domain superfamily/Winged helix DNA-binding domain"/>
    <property type="match status" value="1"/>
</dbReference>
<dbReference type="OrthoDB" id="5876363at2759"/>
<dbReference type="SUPFAM" id="SSF55920">
    <property type="entry name" value="Creatinase/aminopeptidase"/>
    <property type="match status" value="1"/>
</dbReference>
<dbReference type="Gene3D" id="3.90.230.10">
    <property type="entry name" value="Creatinase/methionine aminopeptidase superfamily"/>
    <property type="match status" value="1"/>
</dbReference>
<sequence>MSSADAKPATETKEVVTDITNPDVLTKYKNASDIAARVLVQVKELCKDGANVLEVCKKGDELLDAEIGKIYKGKSIPKGIAFPTAISPNNVVCHFSPLASDPESSLTLKEGDLVKISLGAQIDGYAGVLADTYVVGGAEVEGKKADVLLAAHLASEAAIRMVKVGGKNWEITNAVEKIAKAFGCTPVEGMLSHQQTQNVIDAKKQIILNPSEQQKKDFATHTFEENEVYGIDILISSSEGKVRRIDARTTIMKRNGDMKYQLKMAASRKVYSEIQKKFGAFPFTIRALDDEKTARMGVIECQKHGLLTPYEVLYEKDGEYVAQFFTTIAINKNGTTKLAGPAAVDVTKLKTEKKLEDEELLKIIAAPLKASKKKNKKKAEEKTEA</sequence>
<dbReference type="STRING" id="698492.A0A0E9NH55"/>
<evidence type="ECO:0000313" key="3">
    <source>
        <dbReference type="EMBL" id="GAO48740.1"/>
    </source>
</evidence>
<protein>
    <recommendedName>
        <fullName evidence="2">Peptidase M24 domain-containing protein</fullName>
    </recommendedName>
</protein>
<keyword evidence="4" id="KW-1185">Reference proteome</keyword>
<organism evidence="3 4">
    <name type="scientific">Saitoella complicata (strain BCRC 22490 / CBS 7301 / JCM 7358 / NBRC 10748 / NRRL Y-17804)</name>
    <dbReference type="NCBI Taxonomy" id="698492"/>
    <lineage>
        <taxon>Eukaryota</taxon>
        <taxon>Fungi</taxon>
        <taxon>Dikarya</taxon>
        <taxon>Ascomycota</taxon>
        <taxon>Taphrinomycotina</taxon>
        <taxon>Taphrinomycotina incertae sedis</taxon>
        <taxon>Saitoella</taxon>
    </lineage>
</organism>
<dbReference type="SUPFAM" id="SSF46785">
    <property type="entry name" value="Winged helix' DNA-binding domain"/>
    <property type="match status" value="1"/>
</dbReference>
<dbReference type="Proteomes" id="UP000033140">
    <property type="component" value="Unassembled WGS sequence"/>
</dbReference>
<accession>A0A0E9NH55</accession>
<feature type="domain" description="Peptidase M24" evidence="2">
    <location>
        <begin position="27"/>
        <end position="234"/>
    </location>
</feature>
<comment type="caution">
    <text evidence="3">The sequence shown here is derived from an EMBL/GenBank/DDBJ whole genome shotgun (WGS) entry which is preliminary data.</text>
</comment>
<dbReference type="InterPro" id="IPR047113">
    <property type="entry name" value="PA2G4/ARX1"/>
</dbReference>